<dbReference type="Pfam" id="PF12867">
    <property type="entry name" value="DinB_2"/>
    <property type="match status" value="1"/>
</dbReference>
<comment type="caution">
    <text evidence="2">The sequence shown here is derived from an EMBL/GenBank/DDBJ whole genome shotgun (WGS) entry which is preliminary data.</text>
</comment>
<evidence type="ECO:0000313" key="2">
    <source>
        <dbReference type="EMBL" id="HED10821.1"/>
    </source>
</evidence>
<organism evidence="2">
    <name type="scientific">Caldithrix abyssi</name>
    <dbReference type="NCBI Taxonomy" id="187145"/>
    <lineage>
        <taxon>Bacteria</taxon>
        <taxon>Pseudomonadati</taxon>
        <taxon>Calditrichota</taxon>
        <taxon>Calditrichia</taxon>
        <taxon>Calditrichales</taxon>
        <taxon>Calditrichaceae</taxon>
        <taxon>Caldithrix</taxon>
    </lineage>
</organism>
<dbReference type="InterPro" id="IPR034660">
    <property type="entry name" value="DinB/YfiT-like"/>
</dbReference>
<dbReference type="Proteomes" id="UP000886005">
    <property type="component" value="Unassembled WGS sequence"/>
</dbReference>
<dbReference type="Gene3D" id="1.20.120.450">
    <property type="entry name" value="dinb family like domain"/>
    <property type="match status" value="1"/>
</dbReference>
<protein>
    <submittedName>
        <fullName evidence="2">DinB family protein</fullName>
    </submittedName>
</protein>
<sequence length="156" mass="18160">MTYILDIHHQTRQNILRLLENTGDEHLLTIPRGFRNNLLWNAGHVVVIQQMICYQAARLPMYIDDAFIKNFRKGSSPADWSAVPRRDYVLSLLRETAEKFQSDFKDGRFEAIPPYATPYKMPFGNTVRTVREAIIFNNTHEAMHLGIINSMLKLLR</sequence>
<dbReference type="InterPro" id="IPR024775">
    <property type="entry name" value="DinB-like"/>
</dbReference>
<evidence type="ECO:0000259" key="1">
    <source>
        <dbReference type="Pfam" id="PF12867"/>
    </source>
</evidence>
<feature type="domain" description="DinB-like" evidence="1">
    <location>
        <begin position="9"/>
        <end position="148"/>
    </location>
</feature>
<gene>
    <name evidence="2" type="ORF">ENJ10_09035</name>
</gene>
<accession>A0A7V1LMM8</accession>
<proteinExistence type="predicted"/>
<dbReference type="AlphaFoldDB" id="A0A7V1LMM8"/>
<reference evidence="2" key="1">
    <citation type="journal article" date="2020" name="mSystems">
        <title>Genome- and Community-Level Interaction Insights into Carbon Utilization and Element Cycling Functions of Hydrothermarchaeota in Hydrothermal Sediment.</title>
        <authorList>
            <person name="Zhou Z."/>
            <person name="Liu Y."/>
            <person name="Xu W."/>
            <person name="Pan J."/>
            <person name="Luo Z.H."/>
            <person name="Li M."/>
        </authorList>
    </citation>
    <scope>NUCLEOTIDE SEQUENCE [LARGE SCALE GENOMIC DNA]</scope>
    <source>
        <strain evidence="2">HyVt-456</strain>
    </source>
</reference>
<dbReference type="EMBL" id="DRLD01000251">
    <property type="protein sequence ID" value="HED10821.1"/>
    <property type="molecule type" value="Genomic_DNA"/>
</dbReference>
<name>A0A7V1LMM8_CALAY</name>
<dbReference type="SUPFAM" id="SSF109854">
    <property type="entry name" value="DinB/YfiT-like putative metalloenzymes"/>
    <property type="match status" value="1"/>
</dbReference>